<gene>
    <name evidence="7" type="ORF">C1H84_16125</name>
</gene>
<feature type="transmembrane region" description="Helical" evidence="6">
    <location>
        <begin position="279"/>
        <end position="308"/>
    </location>
</feature>
<reference evidence="7 8" key="1">
    <citation type="submission" date="2018-01" db="EMBL/GenBank/DDBJ databases">
        <title>Glutamicibacter soli strain NHPC-3 Whole genome sequence and assembly.</title>
        <authorList>
            <person name="Choudhury P."/>
            <person name="Gupta D."/>
            <person name="Sengupta K."/>
            <person name="Jawed A."/>
            <person name="Sultana N."/>
            <person name="Saha P."/>
        </authorList>
    </citation>
    <scope>NUCLEOTIDE SEQUENCE [LARGE SCALE GENOMIC DNA]</scope>
    <source>
        <strain evidence="7 8">NHPC-3</strain>
    </source>
</reference>
<dbReference type="GO" id="GO:0016020">
    <property type="term" value="C:membrane"/>
    <property type="evidence" value="ECO:0007669"/>
    <property type="project" value="UniProtKB-SubCell"/>
</dbReference>
<evidence type="ECO:0000256" key="4">
    <source>
        <dbReference type="ARBA" id="ARBA00022989"/>
    </source>
</evidence>
<name>A0A365Y950_9MICC</name>
<evidence type="ECO:0000256" key="2">
    <source>
        <dbReference type="ARBA" id="ARBA00009773"/>
    </source>
</evidence>
<dbReference type="PANTHER" id="PTHR21716">
    <property type="entry name" value="TRANSMEMBRANE PROTEIN"/>
    <property type="match status" value="1"/>
</dbReference>
<protein>
    <submittedName>
        <fullName evidence="7">AI-2E family transporter</fullName>
    </submittedName>
</protein>
<evidence type="ECO:0000256" key="1">
    <source>
        <dbReference type="ARBA" id="ARBA00004141"/>
    </source>
</evidence>
<comment type="subcellular location">
    <subcellularLocation>
        <location evidence="1">Membrane</location>
        <topology evidence="1">Multi-pass membrane protein</topology>
    </subcellularLocation>
</comment>
<keyword evidence="3 6" id="KW-0812">Transmembrane</keyword>
<evidence type="ECO:0000256" key="3">
    <source>
        <dbReference type="ARBA" id="ARBA00022692"/>
    </source>
</evidence>
<dbReference type="RefSeq" id="WP_113607972.1">
    <property type="nucleotide sequence ID" value="NZ_CM125969.1"/>
</dbReference>
<organism evidence="7 8">
    <name type="scientific">Glutamicibacter soli</name>
    <dbReference type="NCBI Taxonomy" id="453836"/>
    <lineage>
        <taxon>Bacteria</taxon>
        <taxon>Bacillati</taxon>
        <taxon>Actinomycetota</taxon>
        <taxon>Actinomycetes</taxon>
        <taxon>Micrococcales</taxon>
        <taxon>Micrococcaceae</taxon>
        <taxon>Glutamicibacter</taxon>
    </lineage>
</organism>
<sequence>MSMDSKVPDHRGRRTFTLSSFPKGLAVVPGQPFATGFIMAAGALLAVGLAMVVVSMSSVLMSITLALFLALGMTPAVNALKGRGMPHGWSVLTVIVAFVLLMIGIAALVVPAIVRQFTEFLASIPQEIDAIQASQWYTELSESMGFNASEQLLAAFETYFTAENLLALSGGVLHVGMGIVNGISSAFLVIVLTLYFVSTLDPMKLAVARLVPAYRREKFSTTLNSIVFAVGKAVAGAVTLSAINAAVVLVIFLLLGSQVAVLFALMAFLITLIPMIGSVLFLIIGTLGALLISPSAALVFLIAYFIYVQLEAYQVTPRIMGKAVNVPGVLVIIAAMTGAALMGLFGALLAIPITASILIVVREIVIPKRDAQTEPPS</sequence>
<comment type="similarity">
    <text evidence="2">Belongs to the autoinducer-2 exporter (AI-2E) (TC 2.A.86) family.</text>
</comment>
<dbReference type="AlphaFoldDB" id="A0A365Y950"/>
<feature type="transmembrane region" description="Helical" evidence="6">
    <location>
        <begin position="33"/>
        <end position="53"/>
    </location>
</feature>
<keyword evidence="8" id="KW-1185">Reference proteome</keyword>
<feature type="transmembrane region" description="Helical" evidence="6">
    <location>
        <begin position="328"/>
        <end position="361"/>
    </location>
</feature>
<accession>A0A365Y950</accession>
<dbReference type="EMBL" id="POAF01000009">
    <property type="protein sequence ID" value="RBL99214.1"/>
    <property type="molecule type" value="Genomic_DNA"/>
</dbReference>
<feature type="transmembrane region" description="Helical" evidence="6">
    <location>
        <begin position="59"/>
        <end position="77"/>
    </location>
</feature>
<keyword evidence="4 6" id="KW-1133">Transmembrane helix</keyword>
<dbReference type="Pfam" id="PF01594">
    <property type="entry name" value="AI-2E_transport"/>
    <property type="match status" value="1"/>
</dbReference>
<dbReference type="GO" id="GO:0055085">
    <property type="term" value="P:transmembrane transport"/>
    <property type="evidence" value="ECO:0007669"/>
    <property type="project" value="TreeGrafter"/>
</dbReference>
<evidence type="ECO:0000256" key="6">
    <source>
        <dbReference type="SAM" id="Phobius"/>
    </source>
</evidence>
<evidence type="ECO:0000313" key="8">
    <source>
        <dbReference type="Proteomes" id="UP000252167"/>
    </source>
</evidence>
<evidence type="ECO:0000313" key="7">
    <source>
        <dbReference type="EMBL" id="RBL99214.1"/>
    </source>
</evidence>
<evidence type="ECO:0000256" key="5">
    <source>
        <dbReference type="ARBA" id="ARBA00023136"/>
    </source>
</evidence>
<dbReference type="PANTHER" id="PTHR21716:SF62">
    <property type="entry name" value="TRANSPORT PROTEIN YDBI-RELATED"/>
    <property type="match status" value="1"/>
</dbReference>
<keyword evidence="5 6" id="KW-0472">Membrane</keyword>
<proteinExistence type="inferred from homology"/>
<comment type="caution">
    <text evidence="7">The sequence shown here is derived from an EMBL/GenBank/DDBJ whole genome shotgun (WGS) entry which is preliminary data.</text>
</comment>
<dbReference type="Proteomes" id="UP000252167">
    <property type="component" value="Unassembled WGS sequence"/>
</dbReference>
<dbReference type="InterPro" id="IPR002549">
    <property type="entry name" value="AI-2E-like"/>
</dbReference>
<feature type="transmembrane region" description="Helical" evidence="6">
    <location>
        <begin position="89"/>
        <end position="114"/>
    </location>
</feature>
<feature type="transmembrane region" description="Helical" evidence="6">
    <location>
        <begin position="175"/>
        <end position="198"/>
    </location>
</feature>